<keyword evidence="1 2" id="KW-0732">Signal</keyword>
<sequence length="81" mass="8393">MKSIKYFAVVMTLAASFSSFAATTQSVESQKIGTVSVSGAANIDSLQAQLQAKAEQAGAKSIRIISAGGDNKVFGVAEMYN</sequence>
<dbReference type="Proteomes" id="UP000078286">
    <property type="component" value="Unassembled WGS sequence"/>
</dbReference>
<keyword evidence="5" id="KW-1185">Reference proteome</keyword>
<dbReference type="InterPro" id="IPR036275">
    <property type="entry name" value="YdgH-like_sf"/>
</dbReference>
<dbReference type="InterPro" id="IPR010854">
    <property type="entry name" value="YdgH/BhsA/McbA-like_dom"/>
</dbReference>
<protein>
    <submittedName>
        <fullName evidence="4">Putative exported protein</fullName>
    </submittedName>
</protein>
<feature type="signal peptide" evidence="2">
    <location>
        <begin position="1"/>
        <end position="21"/>
    </location>
</feature>
<comment type="caution">
    <text evidence="4">The sequence shown here is derived from an EMBL/GenBank/DDBJ whole genome shotgun (WGS) entry which is preliminary data.</text>
</comment>
<dbReference type="Pfam" id="PF07338">
    <property type="entry name" value="YdgH_BhsA-like"/>
    <property type="match status" value="1"/>
</dbReference>
<accession>A0A1B7HIX0</accession>
<dbReference type="Gene3D" id="3.30.1660.10">
    <property type="entry name" value="Flavin-binding protein dodecin"/>
    <property type="match status" value="1"/>
</dbReference>
<dbReference type="InterPro" id="IPR025543">
    <property type="entry name" value="Dodecin-like"/>
</dbReference>
<reference evidence="4 5" key="1">
    <citation type="submission" date="2016-04" db="EMBL/GenBank/DDBJ databases">
        <title>ATOL: Assembling a taxonomically balanced genome-scale reconstruction of the evolutionary history of the Enterobacteriaceae.</title>
        <authorList>
            <person name="Plunkett G.III."/>
            <person name="Neeno-Eckwall E.C."/>
            <person name="Glasner J.D."/>
            <person name="Perna N.T."/>
        </authorList>
    </citation>
    <scope>NUCLEOTIDE SEQUENCE [LARGE SCALE GENOMIC DNA]</scope>
    <source>
        <strain evidence="4 5">ATCC 51607</strain>
    </source>
</reference>
<name>A0A1B7HIX0_9ENTR</name>
<evidence type="ECO:0000256" key="1">
    <source>
        <dbReference type="ARBA" id="ARBA00022729"/>
    </source>
</evidence>
<dbReference type="RefSeq" id="WP_064514721.1">
    <property type="nucleotide sequence ID" value="NZ_LXEO01000051.1"/>
</dbReference>
<evidence type="ECO:0000256" key="2">
    <source>
        <dbReference type="SAM" id="SignalP"/>
    </source>
</evidence>
<gene>
    <name evidence="4" type="ORF">M979_3417</name>
</gene>
<proteinExistence type="predicted"/>
<feature type="chain" id="PRO_5008593004" evidence="2">
    <location>
        <begin position="22"/>
        <end position="81"/>
    </location>
</feature>
<evidence type="ECO:0000259" key="3">
    <source>
        <dbReference type="Pfam" id="PF07338"/>
    </source>
</evidence>
<dbReference type="AlphaFoldDB" id="A0A1B7HIX0"/>
<dbReference type="SUPFAM" id="SSF159871">
    <property type="entry name" value="YdgH-like"/>
    <property type="match status" value="1"/>
</dbReference>
<evidence type="ECO:0000313" key="5">
    <source>
        <dbReference type="Proteomes" id="UP000078286"/>
    </source>
</evidence>
<organism evidence="4 5">
    <name type="scientific">Buttiauxella noackiae ATCC 51607</name>
    <dbReference type="NCBI Taxonomy" id="1354255"/>
    <lineage>
        <taxon>Bacteria</taxon>
        <taxon>Pseudomonadati</taxon>
        <taxon>Pseudomonadota</taxon>
        <taxon>Gammaproteobacteria</taxon>
        <taxon>Enterobacterales</taxon>
        <taxon>Enterobacteriaceae</taxon>
        <taxon>Buttiauxella</taxon>
    </lineage>
</organism>
<dbReference type="EMBL" id="LXEO01000051">
    <property type="protein sequence ID" value="OAT15587.1"/>
    <property type="molecule type" value="Genomic_DNA"/>
</dbReference>
<evidence type="ECO:0000313" key="4">
    <source>
        <dbReference type="EMBL" id="OAT15587.1"/>
    </source>
</evidence>
<feature type="domain" description="YdgH/BhsA/McbA-like" evidence="3">
    <location>
        <begin position="30"/>
        <end position="81"/>
    </location>
</feature>
<dbReference type="PATRIC" id="fig|1354255.3.peg.3526"/>